<dbReference type="Pfam" id="PF07992">
    <property type="entry name" value="Pyr_redox_2"/>
    <property type="match status" value="1"/>
</dbReference>
<evidence type="ECO:0000256" key="9">
    <source>
        <dbReference type="SAM" id="Phobius"/>
    </source>
</evidence>
<keyword evidence="8" id="KW-0520">NAD</keyword>
<sequence>MWTRTVLATARTVLKAQVVGARRHCISPRLPCLSPSAPLRLRLFSTSVRRLETEGPPTPQPPSPKRYFFASMRYTGYFIASVGLGLFTVTAVVFIHDAFTYTSKHIDRVPVSPLALHPEVGGPKNLPIAQVLMDDDQDEENRTLSTKPKLVIVGGGWGAVAVLQTLHPGDYHVTVVSPDTFTNFTPLLPSAAVGTVQVRSLVESLRKVVARVRGHFIEGSAVDLEMGARLLEIETEVLGQKRRVYIPQVYQLSDGTYDKLVIAVGSVSATHGVPGLENCFQLKTIKDAQDIRRRIMENFEAASTPTTSPEERRRLLSFVVCGGGPTGVETAAEIFDLCQEDILDYYPKIVRELVSIHIIQSRDHILNTYSENISRYAEAKFNRDEINVVTNARVKEVTKDHVIYEYKDIATDQVVRRHIPSNFVLWSTGIAMNPFTQRVSDLLPNQVHKKAIEVDAHLRVKGAPLGTVYAIGDASTIETSVNDYLLDLVDEADQNKDGKIDFGEWQTMVSAIKKKVPMSSAHLAEVRVLFEAYDCDHDDTITLNELNDLLTDVARRITALPATAQVASQQGKYLGRKLSKLAKQHKVLAANEIYDDDDATYDKPFSYFHLGSLAYIGNAAVFDFYGTSLMGGLAAMYAWRSIYWSEQVSMRTRALLMFDWISRGIWGRDLSKL</sequence>
<dbReference type="AlphaFoldDB" id="A0A9P6AX09"/>
<dbReference type="InterPro" id="IPR023753">
    <property type="entry name" value="FAD/NAD-binding_dom"/>
</dbReference>
<proteinExistence type="inferred from homology"/>
<dbReference type="InterPro" id="IPR054585">
    <property type="entry name" value="NDH2-like_C"/>
</dbReference>
<keyword evidence="9" id="KW-0812">Transmembrane</keyword>
<protein>
    <recommendedName>
        <fullName evidence="10">EF-hand domain-containing protein</fullName>
    </recommendedName>
</protein>
<evidence type="ECO:0000256" key="1">
    <source>
        <dbReference type="ARBA" id="ARBA00004137"/>
    </source>
</evidence>
<dbReference type="PROSITE" id="PS50222">
    <property type="entry name" value="EF_HAND_2"/>
    <property type="match status" value="2"/>
</dbReference>
<keyword evidence="9" id="KW-0472">Membrane</keyword>
<evidence type="ECO:0000256" key="4">
    <source>
        <dbReference type="ARBA" id="ARBA00022827"/>
    </source>
</evidence>
<dbReference type="Gene3D" id="3.50.50.100">
    <property type="match status" value="2"/>
</dbReference>
<dbReference type="InterPro" id="IPR036188">
    <property type="entry name" value="FAD/NAD-bd_sf"/>
</dbReference>
<dbReference type="GO" id="GO:0005509">
    <property type="term" value="F:calcium ion binding"/>
    <property type="evidence" value="ECO:0007669"/>
    <property type="project" value="InterPro"/>
</dbReference>
<comment type="caution">
    <text evidence="11">The sequence shown here is derived from an EMBL/GenBank/DDBJ whole genome shotgun (WGS) entry which is preliminary data.</text>
</comment>
<evidence type="ECO:0000313" key="12">
    <source>
        <dbReference type="Proteomes" id="UP000886523"/>
    </source>
</evidence>
<dbReference type="GO" id="GO:0005743">
    <property type="term" value="C:mitochondrial inner membrane"/>
    <property type="evidence" value="ECO:0007669"/>
    <property type="project" value="UniProtKB-SubCell"/>
</dbReference>
<accession>A0A9P6AX09</accession>
<evidence type="ECO:0000256" key="6">
    <source>
        <dbReference type="ARBA" id="ARBA00022946"/>
    </source>
</evidence>
<dbReference type="Pfam" id="PF13499">
    <property type="entry name" value="EF-hand_7"/>
    <property type="match status" value="1"/>
</dbReference>
<gene>
    <name evidence="11" type="ORF">BS47DRAFT_1329433</name>
</gene>
<dbReference type="PANTHER" id="PTHR43706">
    <property type="entry name" value="NADH DEHYDROGENASE"/>
    <property type="match status" value="1"/>
</dbReference>
<dbReference type="OrthoDB" id="5376590at2759"/>
<keyword evidence="4" id="KW-0274">FAD</keyword>
<keyword evidence="6" id="KW-0809">Transit peptide</keyword>
<name>A0A9P6AX09_9AGAM</name>
<feature type="domain" description="EF-hand" evidence="10">
    <location>
        <begin position="521"/>
        <end position="556"/>
    </location>
</feature>
<dbReference type="InterPro" id="IPR002048">
    <property type="entry name" value="EF_hand_dom"/>
</dbReference>
<keyword evidence="3" id="KW-0285">Flavoprotein</keyword>
<comment type="similarity">
    <text evidence="2">Belongs to the NADH dehydrogenase family.</text>
</comment>
<organism evidence="11 12">
    <name type="scientific">Hydnum rufescens UP504</name>
    <dbReference type="NCBI Taxonomy" id="1448309"/>
    <lineage>
        <taxon>Eukaryota</taxon>
        <taxon>Fungi</taxon>
        <taxon>Dikarya</taxon>
        <taxon>Basidiomycota</taxon>
        <taxon>Agaricomycotina</taxon>
        <taxon>Agaricomycetes</taxon>
        <taxon>Cantharellales</taxon>
        <taxon>Hydnaceae</taxon>
        <taxon>Hydnum</taxon>
    </lineage>
</organism>
<dbReference type="SUPFAM" id="SSF47473">
    <property type="entry name" value="EF-hand"/>
    <property type="match status" value="1"/>
</dbReference>
<evidence type="ECO:0000259" key="10">
    <source>
        <dbReference type="PROSITE" id="PS50222"/>
    </source>
</evidence>
<dbReference type="Pfam" id="PF22366">
    <property type="entry name" value="NDH2_C"/>
    <property type="match status" value="1"/>
</dbReference>
<dbReference type="EMBL" id="MU128970">
    <property type="protein sequence ID" value="KAF9513574.1"/>
    <property type="molecule type" value="Genomic_DNA"/>
</dbReference>
<evidence type="ECO:0000256" key="3">
    <source>
        <dbReference type="ARBA" id="ARBA00022630"/>
    </source>
</evidence>
<evidence type="ECO:0000256" key="8">
    <source>
        <dbReference type="ARBA" id="ARBA00023027"/>
    </source>
</evidence>
<feature type="domain" description="EF-hand" evidence="10">
    <location>
        <begin position="480"/>
        <end position="515"/>
    </location>
</feature>
<reference evidence="11" key="1">
    <citation type="journal article" date="2020" name="Nat. Commun.">
        <title>Large-scale genome sequencing of mycorrhizal fungi provides insights into the early evolution of symbiotic traits.</title>
        <authorList>
            <person name="Miyauchi S."/>
            <person name="Kiss E."/>
            <person name="Kuo A."/>
            <person name="Drula E."/>
            <person name="Kohler A."/>
            <person name="Sanchez-Garcia M."/>
            <person name="Morin E."/>
            <person name="Andreopoulos B."/>
            <person name="Barry K.W."/>
            <person name="Bonito G."/>
            <person name="Buee M."/>
            <person name="Carver A."/>
            <person name="Chen C."/>
            <person name="Cichocki N."/>
            <person name="Clum A."/>
            <person name="Culley D."/>
            <person name="Crous P.W."/>
            <person name="Fauchery L."/>
            <person name="Girlanda M."/>
            <person name="Hayes R.D."/>
            <person name="Keri Z."/>
            <person name="LaButti K."/>
            <person name="Lipzen A."/>
            <person name="Lombard V."/>
            <person name="Magnuson J."/>
            <person name="Maillard F."/>
            <person name="Murat C."/>
            <person name="Nolan M."/>
            <person name="Ohm R.A."/>
            <person name="Pangilinan J."/>
            <person name="Pereira M.F."/>
            <person name="Perotto S."/>
            <person name="Peter M."/>
            <person name="Pfister S."/>
            <person name="Riley R."/>
            <person name="Sitrit Y."/>
            <person name="Stielow J.B."/>
            <person name="Szollosi G."/>
            <person name="Zifcakova L."/>
            <person name="Stursova M."/>
            <person name="Spatafora J.W."/>
            <person name="Tedersoo L."/>
            <person name="Vaario L.M."/>
            <person name="Yamada A."/>
            <person name="Yan M."/>
            <person name="Wang P."/>
            <person name="Xu J."/>
            <person name="Bruns T."/>
            <person name="Baldrian P."/>
            <person name="Vilgalys R."/>
            <person name="Dunand C."/>
            <person name="Henrissat B."/>
            <person name="Grigoriev I.V."/>
            <person name="Hibbett D."/>
            <person name="Nagy L.G."/>
            <person name="Martin F.M."/>
        </authorList>
    </citation>
    <scope>NUCLEOTIDE SEQUENCE</scope>
    <source>
        <strain evidence="11">UP504</strain>
    </source>
</reference>
<evidence type="ECO:0000256" key="7">
    <source>
        <dbReference type="ARBA" id="ARBA00023002"/>
    </source>
</evidence>
<keyword evidence="9" id="KW-1133">Transmembrane helix</keyword>
<dbReference type="PANTHER" id="PTHR43706:SF50">
    <property type="entry name" value="NADH DEHYDROGENASE (UBIQUINONE)-RELATED"/>
    <property type="match status" value="1"/>
</dbReference>
<dbReference type="SMART" id="SM00054">
    <property type="entry name" value="EFh"/>
    <property type="match status" value="2"/>
</dbReference>
<dbReference type="InterPro" id="IPR045024">
    <property type="entry name" value="NDH-2"/>
</dbReference>
<dbReference type="InterPro" id="IPR011992">
    <property type="entry name" value="EF-hand-dom_pair"/>
</dbReference>
<feature type="transmembrane region" description="Helical" evidence="9">
    <location>
        <begin position="74"/>
        <end position="95"/>
    </location>
</feature>
<keyword evidence="7" id="KW-0560">Oxidoreductase</keyword>
<comment type="subcellular location">
    <subcellularLocation>
        <location evidence="1">Mitochondrion inner membrane</location>
        <topology evidence="1">Peripheral membrane protein</topology>
        <orientation evidence="1">Intermembrane side</orientation>
    </subcellularLocation>
</comment>
<keyword evidence="5" id="KW-0106">Calcium</keyword>
<dbReference type="Proteomes" id="UP000886523">
    <property type="component" value="Unassembled WGS sequence"/>
</dbReference>
<dbReference type="GO" id="GO:0003954">
    <property type="term" value="F:NADH dehydrogenase activity"/>
    <property type="evidence" value="ECO:0007669"/>
    <property type="project" value="InterPro"/>
</dbReference>
<evidence type="ECO:0000313" key="11">
    <source>
        <dbReference type="EMBL" id="KAF9513574.1"/>
    </source>
</evidence>
<evidence type="ECO:0000256" key="2">
    <source>
        <dbReference type="ARBA" id="ARBA00005272"/>
    </source>
</evidence>
<dbReference type="SUPFAM" id="SSF51905">
    <property type="entry name" value="FAD/NAD(P)-binding domain"/>
    <property type="match status" value="2"/>
</dbReference>
<keyword evidence="12" id="KW-1185">Reference proteome</keyword>
<evidence type="ECO:0000256" key="5">
    <source>
        <dbReference type="ARBA" id="ARBA00022837"/>
    </source>
</evidence>
<dbReference type="InterPro" id="IPR018247">
    <property type="entry name" value="EF_Hand_1_Ca_BS"/>
</dbReference>
<dbReference type="PROSITE" id="PS00018">
    <property type="entry name" value="EF_HAND_1"/>
    <property type="match status" value="2"/>
</dbReference>